<reference evidence="6 7" key="1">
    <citation type="submission" date="2024-07" db="EMBL/GenBank/DDBJ databases">
        <title>Genomes of novel Serratia strains from suburban soil.</title>
        <authorList>
            <person name="Markert E.X."/>
            <person name="Severe K."/>
            <person name="Severe L."/>
            <person name="Twing K.I."/>
            <person name="Ward L.M."/>
        </authorList>
    </citation>
    <scope>NUCLEOTIDE SEQUENCE [LARGE SCALE GENOMIC DNA]</scope>
    <source>
        <strain evidence="6 7">3C-UT</strain>
    </source>
</reference>
<dbReference type="PRINTS" id="PR00038">
    <property type="entry name" value="HTHLUXR"/>
</dbReference>
<evidence type="ECO:0000259" key="5">
    <source>
        <dbReference type="PROSITE" id="PS50043"/>
    </source>
</evidence>
<gene>
    <name evidence="6" type="ORF">AB4M04_10760</name>
</gene>
<dbReference type="Proteomes" id="UP001558101">
    <property type="component" value="Unassembled WGS sequence"/>
</dbReference>
<feature type="domain" description="HTH luxR-type" evidence="5">
    <location>
        <begin position="107"/>
        <end position="172"/>
    </location>
</feature>
<feature type="domain" description="HTH luxR-type" evidence="5">
    <location>
        <begin position="35"/>
        <end position="100"/>
    </location>
</feature>
<protein>
    <submittedName>
        <fullName evidence="6">LuxR C-terminal-related transcriptional regulator</fullName>
    </submittedName>
</protein>
<dbReference type="InterPro" id="IPR000792">
    <property type="entry name" value="Tscrpt_reg_LuxR_C"/>
</dbReference>
<evidence type="ECO:0000313" key="7">
    <source>
        <dbReference type="Proteomes" id="UP001558101"/>
    </source>
</evidence>
<dbReference type="InterPro" id="IPR016032">
    <property type="entry name" value="Sig_transdc_resp-reg_C-effctor"/>
</dbReference>
<dbReference type="Gene3D" id="1.10.10.10">
    <property type="entry name" value="Winged helix-like DNA-binding domain superfamily/Winged helix DNA-binding domain"/>
    <property type="match status" value="2"/>
</dbReference>
<keyword evidence="4" id="KW-0804">Transcription</keyword>
<keyword evidence="2" id="KW-0238">DNA-binding</keyword>
<dbReference type="InterPro" id="IPR036388">
    <property type="entry name" value="WH-like_DNA-bd_sf"/>
</dbReference>
<dbReference type="SUPFAM" id="SSF46894">
    <property type="entry name" value="C-terminal effector domain of the bipartite response regulators"/>
    <property type="match status" value="2"/>
</dbReference>
<evidence type="ECO:0000256" key="2">
    <source>
        <dbReference type="ARBA" id="ARBA00023125"/>
    </source>
</evidence>
<keyword evidence="7" id="KW-1185">Reference proteome</keyword>
<proteinExistence type="predicted"/>
<name>A0ABV3UG36_9GAMM</name>
<keyword evidence="3" id="KW-0010">Activator</keyword>
<dbReference type="EMBL" id="JBFQXQ010000001">
    <property type="protein sequence ID" value="MEX3172569.1"/>
    <property type="molecule type" value="Genomic_DNA"/>
</dbReference>
<comment type="caution">
    <text evidence="6">The sequence shown here is derived from an EMBL/GenBank/DDBJ whole genome shotgun (WGS) entry which is preliminary data.</text>
</comment>
<dbReference type="CDD" id="cd06170">
    <property type="entry name" value="LuxR_C_like"/>
    <property type="match status" value="1"/>
</dbReference>
<dbReference type="PROSITE" id="PS50043">
    <property type="entry name" value="HTH_LUXR_2"/>
    <property type="match status" value="2"/>
</dbReference>
<evidence type="ECO:0000256" key="1">
    <source>
        <dbReference type="ARBA" id="ARBA00023015"/>
    </source>
</evidence>
<evidence type="ECO:0000313" key="6">
    <source>
        <dbReference type="EMBL" id="MEX3172569.1"/>
    </source>
</evidence>
<dbReference type="Pfam" id="PF00196">
    <property type="entry name" value="GerE"/>
    <property type="match status" value="2"/>
</dbReference>
<keyword evidence="1" id="KW-0805">Transcription regulation</keyword>
<accession>A0ABV3UG36</accession>
<dbReference type="SMART" id="SM00421">
    <property type="entry name" value="HTH_LUXR"/>
    <property type="match status" value="2"/>
</dbReference>
<evidence type="ECO:0000256" key="4">
    <source>
        <dbReference type="ARBA" id="ARBA00023163"/>
    </source>
</evidence>
<dbReference type="PANTHER" id="PTHR44688">
    <property type="entry name" value="DNA-BINDING TRANSCRIPTIONAL ACTIVATOR DEVR_DOSR"/>
    <property type="match status" value="1"/>
</dbReference>
<sequence>MKGSPVYPFAASRCTHAGPQPFQRDGEPARQALLPAYLLARLTPTERRIVQSLLSGQDLTAIAWKLQRDIRTISSHKQRAMGKLGLTSNAMLYALGALLNPPLSADITARRQLLAPREQQVLNALLNGHSVSDIAFQQGRSVKTVSFQKRHLMQRLGLHSEVELFALAPQRARALLANWQASMELRLREEKVCITNSPHLTDRVSPDGG</sequence>
<evidence type="ECO:0000256" key="3">
    <source>
        <dbReference type="ARBA" id="ARBA00023159"/>
    </source>
</evidence>
<dbReference type="PANTHER" id="PTHR44688:SF16">
    <property type="entry name" value="DNA-BINDING TRANSCRIPTIONAL ACTIVATOR DEVR_DOSR"/>
    <property type="match status" value="1"/>
</dbReference>
<dbReference type="RefSeq" id="WP_051071212.1">
    <property type="nucleotide sequence ID" value="NZ_CAMIRF010000002.1"/>
</dbReference>
<organism evidence="6 7">
    <name type="scientific">Serratia quinivorans</name>
    <dbReference type="NCBI Taxonomy" id="137545"/>
    <lineage>
        <taxon>Bacteria</taxon>
        <taxon>Pseudomonadati</taxon>
        <taxon>Pseudomonadota</taxon>
        <taxon>Gammaproteobacteria</taxon>
        <taxon>Enterobacterales</taxon>
        <taxon>Yersiniaceae</taxon>
        <taxon>Serratia</taxon>
    </lineage>
</organism>